<reference evidence="1" key="2">
    <citation type="journal article" date="2015" name="Data Brief">
        <title>Shoot transcriptome of the giant reed, Arundo donax.</title>
        <authorList>
            <person name="Barrero R.A."/>
            <person name="Guerrero F.D."/>
            <person name="Moolhuijzen P."/>
            <person name="Goolsby J.A."/>
            <person name="Tidwell J."/>
            <person name="Bellgard S.E."/>
            <person name="Bellgard M.I."/>
        </authorList>
    </citation>
    <scope>NUCLEOTIDE SEQUENCE</scope>
    <source>
        <tissue evidence="1">Shoot tissue taken approximately 20 cm above the soil surface</tissue>
    </source>
</reference>
<organism evidence="1">
    <name type="scientific">Arundo donax</name>
    <name type="common">Giant reed</name>
    <name type="synonym">Donax arundinaceus</name>
    <dbReference type="NCBI Taxonomy" id="35708"/>
    <lineage>
        <taxon>Eukaryota</taxon>
        <taxon>Viridiplantae</taxon>
        <taxon>Streptophyta</taxon>
        <taxon>Embryophyta</taxon>
        <taxon>Tracheophyta</taxon>
        <taxon>Spermatophyta</taxon>
        <taxon>Magnoliopsida</taxon>
        <taxon>Liliopsida</taxon>
        <taxon>Poales</taxon>
        <taxon>Poaceae</taxon>
        <taxon>PACMAD clade</taxon>
        <taxon>Arundinoideae</taxon>
        <taxon>Arundineae</taxon>
        <taxon>Arundo</taxon>
    </lineage>
</organism>
<reference evidence="1" key="1">
    <citation type="submission" date="2014-09" db="EMBL/GenBank/DDBJ databases">
        <authorList>
            <person name="Magalhaes I.L.F."/>
            <person name="Oliveira U."/>
            <person name="Santos F.R."/>
            <person name="Vidigal T.H.D.A."/>
            <person name="Brescovit A.D."/>
            <person name="Santos A.J."/>
        </authorList>
    </citation>
    <scope>NUCLEOTIDE SEQUENCE</scope>
    <source>
        <tissue evidence="1">Shoot tissue taken approximately 20 cm above the soil surface</tissue>
    </source>
</reference>
<accession>A0A0A9F2N4</accession>
<name>A0A0A9F2N4_ARUDO</name>
<proteinExistence type="predicted"/>
<protein>
    <submittedName>
        <fullName evidence="1">Uncharacterized protein</fullName>
    </submittedName>
</protein>
<evidence type="ECO:0000313" key="1">
    <source>
        <dbReference type="EMBL" id="JAE06572.1"/>
    </source>
</evidence>
<sequence>MRLGSMVSPSALAG</sequence>
<dbReference type="EMBL" id="GBRH01191324">
    <property type="protein sequence ID" value="JAE06572.1"/>
    <property type="molecule type" value="Transcribed_RNA"/>
</dbReference>